<dbReference type="AlphaFoldDB" id="A0A848B579"/>
<dbReference type="SUPFAM" id="SSF143100">
    <property type="entry name" value="TTHA1013/TTHA0281-like"/>
    <property type="match status" value="1"/>
</dbReference>
<evidence type="ECO:0000313" key="2">
    <source>
        <dbReference type="EMBL" id="NMD99063.1"/>
    </source>
</evidence>
<dbReference type="EMBL" id="JABAFA010000018">
    <property type="protein sequence ID" value="NMD99063.1"/>
    <property type="molecule type" value="Genomic_DNA"/>
</dbReference>
<protein>
    <submittedName>
        <fullName evidence="2">HicB family protein</fullName>
    </submittedName>
</protein>
<keyword evidence="3" id="KW-1185">Reference proteome</keyword>
<dbReference type="PANTHER" id="PTHR34504:SF4">
    <property type="entry name" value="ANTITOXIN HICB"/>
    <property type="match status" value="1"/>
</dbReference>
<dbReference type="RefSeq" id="WP_019542949.1">
    <property type="nucleotide sequence ID" value="NZ_JABAFA010000018.1"/>
</dbReference>
<comment type="caution">
    <text evidence="2">The sequence shown here is derived from an EMBL/GenBank/DDBJ whole genome shotgun (WGS) entry which is preliminary data.</text>
</comment>
<dbReference type="InterPro" id="IPR035069">
    <property type="entry name" value="TTHA1013/TTHA0281-like"/>
</dbReference>
<feature type="domain" description="HicB-like antitoxin of toxin-antitoxin system" evidence="1">
    <location>
        <begin position="5"/>
        <end position="121"/>
    </location>
</feature>
<evidence type="ECO:0000313" key="3">
    <source>
        <dbReference type="Proteomes" id="UP000543804"/>
    </source>
</evidence>
<reference evidence="2 3" key="1">
    <citation type="submission" date="2020-04" db="EMBL/GenBank/DDBJ databases">
        <authorList>
            <person name="Hitch T.C.A."/>
            <person name="Wylensek D."/>
            <person name="Clavel T."/>
        </authorList>
    </citation>
    <scope>NUCLEOTIDE SEQUENCE [LARGE SCALE GENOMIC DNA]</scope>
    <source>
        <strain evidence="2 3">PG-130-P53-12</strain>
    </source>
</reference>
<organism evidence="2 3">
    <name type="scientific">Selenomonas bovis</name>
    <dbReference type="NCBI Taxonomy" id="416586"/>
    <lineage>
        <taxon>Bacteria</taxon>
        <taxon>Bacillati</taxon>
        <taxon>Bacillota</taxon>
        <taxon>Negativicutes</taxon>
        <taxon>Selenomonadales</taxon>
        <taxon>Selenomonadaceae</taxon>
        <taxon>Selenomonas</taxon>
    </lineage>
</organism>
<dbReference type="PANTHER" id="PTHR34504">
    <property type="entry name" value="ANTITOXIN HICB"/>
    <property type="match status" value="1"/>
</dbReference>
<dbReference type="InterPro" id="IPR051404">
    <property type="entry name" value="TA_system_antitoxin"/>
</dbReference>
<sequence length="133" mass="14995">MKYNYPAILTPGDGGVYVGFPDLPECFTDGDNMDDAIRMANDALSLCLYEREEHKEEIPKATSADNLPIPQGSFIAIIQADTTPVRKLNEKRSVRKNITIPAYLDTLIKEHHLNLSNFVQNALMKKFRMSSVH</sequence>
<gene>
    <name evidence="2" type="ORF">HF878_06150</name>
</gene>
<proteinExistence type="predicted"/>
<dbReference type="Proteomes" id="UP000543804">
    <property type="component" value="Unassembled WGS sequence"/>
</dbReference>
<evidence type="ECO:0000259" key="1">
    <source>
        <dbReference type="Pfam" id="PF15919"/>
    </source>
</evidence>
<accession>A0A848B579</accession>
<name>A0A848B579_9FIRM</name>
<dbReference type="InterPro" id="IPR031807">
    <property type="entry name" value="HicB-like"/>
</dbReference>
<dbReference type="Pfam" id="PF15919">
    <property type="entry name" value="HicB_lk_antitox"/>
    <property type="match status" value="1"/>
</dbReference>
<dbReference type="Gene3D" id="3.30.160.250">
    <property type="match status" value="1"/>
</dbReference>